<evidence type="ECO:0000313" key="3">
    <source>
        <dbReference type="Proteomes" id="UP000295075"/>
    </source>
</evidence>
<dbReference type="GO" id="GO:0016787">
    <property type="term" value="F:hydrolase activity"/>
    <property type="evidence" value="ECO:0007669"/>
    <property type="project" value="UniProtKB-KW"/>
</dbReference>
<dbReference type="AlphaFoldDB" id="A0A4R4PUH6"/>
<dbReference type="InterPro" id="IPR000073">
    <property type="entry name" value="AB_hydrolase_1"/>
</dbReference>
<dbReference type="Gene3D" id="3.40.50.1820">
    <property type="entry name" value="alpha/beta hydrolase"/>
    <property type="match status" value="1"/>
</dbReference>
<dbReference type="InterPro" id="IPR050471">
    <property type="entry name" value="AB_hydrolase"/>
</dbReference>
<dbReference type="InterPro" id="IPR029058">
    <property type="entry name" value="AB_hydrolase_fold"/>
</dbReference>
<dbReference type="PRINTS" id="PR00111">
    <property type="entry name" value="ABHYDROLASE"/>
</dbReference>
<name>A0A4R4PUH6_9ACTN</name>
<reference evidence="2 3" key="1">
    <citation type="submission" date="2019-03" db="EMBL/GenBank/DDBJ databases">
        <title>Draft genome sequences of novel Actinobacteria.</title>
        <authorList>
            <person name="Sahin N."/>
            <person name="Ay H."/>
            <person name="Saygin H."/>
        </authorList>
    </citation>
    <scope>NUCLEOTIDE SEQUENCE [LARGE SCALE GENOMIC DNA]</scope>
    <source>
        <strain evidence="2 3">JCM 30547</strain>
    </source>
</reference>
<sequence>MQGVLCSLSGMEFVSGTGGRRLDYVRRGRGAPLLLIQGMAGHHEFWGDELLSALEARFDIVAYDHRGIGRGDRADEPFTVADLADDAAAVIASVGWTDAHVFGISLGGMVTQELVLRHPDLVRSIALGCTWAGGPRGVISETSRRMVDAIATRDVEHGVRTSFEANLSRRYAAQEPGALELYRRRALSVKVPVPVVLMQWAAAQAHDTTARLGAVDVPALILHGSADAGIPRENALQLHDLLPAAQLEIFENAGHLFWWEDPERTAALLIAQSTG</sequence>
<dbReference type="Proteomes" id="UP000295075">
    <property type="component" value="Unassembled WGS sequence"/>
</dbReference>
<comment type="caution">
    <text evidence="2">The sequence shown here is derived from an EMBL/GenBank/DDBJ whole genome shotgun (WGS) entry which is preliminary data.</text>
</comment>
<evidence type="ECO:0000259" key="1">
    <source>
        <dbReference type="Pfam" id="PF00561"/>
    </source>
</evidence>
<keyword evidence="3" id="KW-1185">Reference proteome</keyword>
<dbReference type="SUPFAM" id="SSF53474">
    <property type="entry name" value="alpha/beta-Hydrolases"/>
    <property type="match status" value="1"/>
</dbReference>
<accession>A0A4R4PUH6</accession>
<feature type="domain" description="AB hydrolase-1" evidence="1">
    <location>
        <begin position="32"/>
        <end position="262"/>
    </location>
</feature>
<dbReference type="EMBL" id="SMKA01000114">
    <property type="protein sequence ID" value="TDC26070.1"/>
    <property type="molecule type" value="Genomic_DNA"/>
</dbReference>
<organism evidence="2 3">
    <name type="scientific">Kribbella albertanoniae</name>
    <dbReference type="NCBI Taxonomy" id="1266829"/>
    <lineage>
        <taxon>Bacteria</taxon>
        <taxon>Bacillati</taxon>
        <taxon>Actinomycetota</taxon>
        <taxon>Actinomycetes</taxon>
        <taxon>Propionibacteriales</taxon>
        <taxon>Kribbellaceae</taxon>
        <taxon>Kribbella</taxon>
    </lineage>
</organism>
<proteinExistence type="predicted"/>
<keyword evidence="2" id="KW-0378">Hydrolase</keyword>
<protein>
    <submittedName>
        <fullName evidence="2">Alpha/beta fold hydrolase</fullName>
    </submittedName>
</protein>
<dbReference type="PANTHER" id="PTHR43433">
    <property type="entry name" value="HYDROLASE, ALPHA/BETA FOLD FAMILY PROTEIN"/>
    <property type="match status" value="1"/>
</dbReference>
<dbReference type="OrthoDB" id="8957634at2"/>
<dbReference type="PANTHER" id="PTHR43433:SF5">
    <property type="entry name" value="AB HYDROLASE-1 DOMAIN-CONTAINING PROTEIN"/>
    <property type="match status" value="1"/>
</dbReference>
<evidence type="ECO:0000313" key="2">
    <source>
        <dbReference type="EMBL" id="TDC26070.1"/>
    </source>
</evidence>
<gene>
    <name evidence="2" type="ORF">E1261_23150</name>
</gene>
<dbReference type="Pfam" id="PF00561">
    <property type="entry name" value="Abhydrolase_1"/>
    <property type="match status" value="1"/>
</dbReference>